<dbReference type="GO" id="GO:0046872">
    <property type="term" value="F:metal ion binding"/>
    <property type="evidence" value="ECO:0007669"/>
    <property type="project" value="UniProtKB-KW"/>
</dbReference>
<protein>
    <submittedName>
        <fullName evidence="11">Transposase</fullName>
    </submittedName>
</protein>
<evidence type="ECO:0000259" key="9">
    <source>
        <dbReference type="Pfam" id="PF07282"/>
    </source>
</evidence>
<dbReference type="RefSeq" id="WP_039260059.1">
    <property type="nucleotide sequence ID" value="NZ_JDRY01000167.1"/>
</dbReference>
<name>A0A0A0HZR3_CLOBO</name>
<keyword evidence="7" id="KW-0233">DNA recombination</keyword>
<dbReference type="InterPro" id="IPR001959">
    <property type="entry name" value="Transposase"/>
</dbReference>
<dbReference type="GO" id="GO:0003677">
    <property type="term" value="F:DNA binding"/>
    <property type="evidence" value="ECO:0007669"/>
    <property type="project" value="UniProtKB-KW"/>
</dbReference>
<evidence type="ECO:0000256" key="1">
    <source>
        <dbReference type="ARBA" id="ARBA00008761"/>
    </source>
</evidence>
<keyword evidence="6" id="KW-0238">DNA-binding</keyword>
<comment type="similarity">
    <text evidence="1">In the C-terminal section; belongs to the transposase 35 family.</text>
</comment>
<evidence type="ECO:0000256" key="2">
    <source>
        <dbReference type="ARBA" id="ARBA00011044"/>
    </source>
</evidence>
<feature type="domain" description="Transposase putative helix-turn-helix" evidence="10">
    <location>
        <begin position="1"/>
        <end position="43"/>
    </location>
</feature>
<evidence type="ECO:0000256" key="3">
    <source>
        <dbReference type="ARBA" id="ARBA00022578"/>
    </source>
</evidence>
<feature type="domain" description="Cas12f1-like TNB" evidence="9">
    <location>
        <begin position="292"/>
        <end position="360"/>
    </location>
</feature>
<dbReference type="Pfam" id="PF12323">
    <property type="entry name" value="HTH_OrfB_IS605"/>
    <property type="match status" value="1"/>
</dbReference>
<dbReference type="InterPro" id="IPR053522">
    <property type="entry name" value="RNA-guided_endonuclease_TnpB"/>
</dbReference>
<dbReference type="InterPro" id="IPR010095">
    <property type="entry name" value="Cas12f1-like_TNB"/>
</dbReference>
<dbReference type="NCBIfam" id="TIGR01766">
    <property type="entry name" value="IS200/IS605 family accessory protein TnpB-like domain"/>
    <property type="match status" value="1"/>
</dbReference>
<feature type="domain" description="Probable transposase IS891/IS1136/IS1341" evidence="8">
    <location>
        <begin position="167"/>
        <end position="280"/>
    </location>
</feature>
<dbReference type="NCBIfam" id="NF040570">
    <property type="entry name" value="guided_TnpB"/>
    <property type="match status" value="1"/>
</dbReference>
<dbReference type="AlphaFoldDB" id="A0A0A0HZR3"/>
<evidence type="ECO:0000256" key="7">
    <source>
        <dbReference type="ARBA" id="ARBA00023172"/>
    </source>
</evidence>
<dbReference type="Pfam" id="PF07282">
    <property type="entry name" value="Cas12f1-like_TNB"/>
    <property type="match status" value="1"/>
</dbReference>
<dbReference type="NCBIfam" id="NF038281">
    <property type="entry name" value="IS200_TnpB"/>
    <property type="match status" value="1"/>
</dbReference>
<dbReference type="PANTHER" id="PTHR30405:SF25">
    <property type="entry name" value="RNA-GUIDED DNA ENDONUCLEASE INSQ-RELATED"/>
    <property type="match status" value="1"/>
</dbReference>
<evidence type="ECO:0000256" key="5">
    <source>
        <dbReference type="ARBA" id="ARBA00022833"/>
    </source>
</evidence>
<proteinExistence type="inferred from homology"/>
<keyword evidence="5" id="KW-0862">Zinc</keyword>
<evidence type="ECO:0000256" key="6">
    <source>
        <dbReference type="ARBA" id="ARBA00023125"/>
    </source>
</evidence>
<organism evidence="11 12">
    <name type="scientific">Clostridium botulinum C/D str. DC5</name>
    <dbReference type="NCBI Taxonomy" id="1443128"/>
    <lineage>
        <taxon>Bacteria</taxon>
        <taxon>Bacillati</taxon>
        <taxon>Bacillota</taxon>
        <taxon>Clostridia</taxon>
        <taxon>Eubacteriales</taxon>
        <taxon>Clostridiaceae</taxon>
        <taxon>Clostridium</taxon>
    </lineage>
</organism>
<evidence type="ECO:0000259" key="10">
    <source>
        <dbReference type="Pfam" id="PF12323"/>
    </source>
</evidence>
<evidence type="ECO:0000313" key="11">
    <source>
        <dbReference type="EMBL" id="KGM93571.1"/>
    </source>
</evidence>
<reference evidence="11 12" key="1">
    <citation type="submission" date="2014-01" db="EMBL/GenBank/DDBJ databases">
        <title>Plasmidome dynamics in the species complex Clostridium novyi sensu lato converts strains of independent lineages into distinctly different pathogens.</title>
        <authorList>
            <person name="Skarin H."/>
            <person name="Segerman B."/>
        </authorList>
    </citation>
    <scope>NUCLEOTIDE SEQUENCE [LARGE SCALE GENOMIC DNA]</scope>
    <source>
        <strain evidence="11 12">DC5</strain>
    </source>
</reference>
<dbReference type="GO" id="GO:0006310">
    <property type="term" value="P:DNA recombination"/>
    <property type="evidence" value="ECO:0007669"/>
    <property type="project" value="UniProtKB-KW"/>
</dbReference>
<dbReference type="InterPro" id="IPR051399">
    <property type="entry name" value="RNA-guided_DNA_endo/Transpos"/>
</dbReference>
<comment type="similarity">
    <text evidence="2">In the N-terminal section; belongs to the transposase 2 family.</text>
</comment>
<dbReference type="EMBL" id="JDRY01000167">
    <property type="protein sequence ID" value="KGM93571.1"/>
    <property type="molecule type" value="Genomic_DNA"/>
</dbReference>
<comment type="caution">
    <text evidence="11">The sequence shown here is derived from an EMBL/GenBank/DDBJ whole genome shotgun (WGS) entry which is preliminary data.</text>
</comment>
<dbReference type="Pfam" id="PF01385">
    <property type="entry name" value="OrfB_IS605"/>
    <property type="match status" value="1"/>
</dbReference>
<sequence>MLKAFKYRIYPNDSQKIQLSKTFGCVRFIYNYYLAKKIDLYKTDCKSISKYDCNSHCNKELKKSEQFKWLKDVDKFALTNSIYSLDSAYKKFFKEHSGFPKFKSKKIHNYSYTTNFTNNNIKDEFMNNKIKLPKLKWIKCKLHRKFEGKIKSATISQVPSGKYFVSILVDVENIQFPKNNNQIAFDLGIKEFLIDSNNNHIDNSKTLYKYEQKLAKLQRQIAHKKKGSQNWIKQRIKIARLHEKITNIRKDFLNKLSCQITNDYGIIISEDLNIKNMVKNHHLAKSISDVSWGEFTRQLAYKSEWKGRIYHKIDPWFASSQLCSNCGYKNKEVRKLSVREWICSECGTIHQRDENASKNILKQGLKELNLEIAI</sequence>
<keyword evidence="3" id="KW-0815">Transposition</keyword>
<dbReference type="Proteomes" id="UP000030014">
    <property type="component" value="Unassembled WGS sequence"/>
</dbReference>
<dbReference type="PANTHER" id="PTHR30405">
    <property type="entry name" value="TRANSPOSASE"/>
    <property type="match status" value="1"/>
</dbReference>
<evidence type="ECO:0000313" key="12">
    <source>
        <dbReference type="Proteomes" id="UP000030014"/>
    </source>
</evidence>
<dbReference type="GO" id="GO:0032196">
    <property type="term" value="P:transposition"/>
    <property type="evidence" value="ECO:0007669"/>
    <property type="project" value="UniProtKB-KW"/>
</dbReference>
<keyword evidence="4" id="KW-0479">Metal-binding</keyword>
<dbReference type="InterPro" id="IPR021027">
    <property type="entry name" value="Transposase_put_HTH"/>
</dbReference>
<evidence type="ECO:0000256" key="4">
    <source>
        <dbReference type="ARBA" id="ARBA00022723"/>
    </source>
</evidence>
<accession>A0A0A0HZR3</accession>
<gene>
    <name evidence="11" type="ORF">Z955_14715</name>
</gene>
<evidence type="ECO:0000259" key="8">
    <source>
        <dbReference type="Pfam" id="PF01385"/>
    </source>
</evidence>